<dbReference type="NCBIfam" id="TIGR00964">
    <property type="entry name" value="secE_bact"/>
    <property type="match status" value="1"/>
</dbReference>
<dbReference type="InterPro" id="IPR001901">
    <property type="entry name" value="Translocase_SecE/Sec61-g"/>
</dbReference>
<dbReference type="PANTHER" id="PTHR33910">
    <property type="entry name" value="PROTEIN TRANSLOCASE SUBUNIT SECE"/>
    <property type="match status" value="1"/>
</dbReference>
<proteinExistence type="inferred from homology"/>
<dbReference type="GO" id="GO:0043952">
    <property type="term" value="P:protein transport by the Sec complex"/>
    <property type="evidence" value="ECO:0007669"/>
    <property type="project" value="UniProtKB-UniRule"/>
</dbReference>
<reference evidence="11" key="1">
    <citation type="journal article" date="2019" name="Microbiology">
        <title>Complete Genome Sequence of an Uncultured Bacterium of the Candidate Phylum Bipolaricaulota.</title>
        <authorList>
            <person name="Kadnikov V.V."/>
            <person name="Mardanov A.V."/>
            <person name="Beletsky A.V."/>
            <person name="Frank Y.A."/>
            <person name="Karnachuk O.V."/>
            <person name="Ravin N.V."/>
        </authorList>
    </citation>
    <scope>NUCLEOTIDE SEQUENCE [LARGE SCALE GENOMIC DNA]</scope>
</reference>
<dbReference type="Pfam" id="PF00584">
    <property type="entry name" value="SecE"/>
    <property type="match status" value="1"/>
</dbReference>
<keyword evidence="5 9" id="KW-0653">Protein transport</keyword>
<comment type="function">
    <text evidence="9">Essential subunit of the Sec protein translocation channel SecYEG. Clamps together the 2 halves of SecY. May contact the channel plug during translocation.</text>
</comment>
<dbReference type="GO" id="GO:0065002">
    <property type="term" value="P:intracellular protein transmembrane transport"/>
    <property type="evidence" value="ECO:0007669"/>
    <property type="project" value="UniProtKB-UniRule"/>
</dbReference>
<evidence type="ECO:0000256" key="3">
    <source>
        <dbReference type="ARBA" id="ARBA00022475"/>
    </source>
</evidence>
<dbReference type="HAMAP" id="MF_00422">
    <property type="entry name" value="SecE"/>
    <property type="match status" value="1"/>
</dbReference>
<keyword evidence="2 9" id="KW-0813">Transport</keyword>
<evidence type="ECO:0000256" key="2">
    <source>
        <dbReference type="ARBA" id="ARBA00022448"/>
    </source>
</evidence>
<gene>
    <name evidence="9" type="primary">secE</name>
    <name evidence="10" type="ORF">SYNTR_2169</name>
</gene>
<dbReference type="RefSeq" id="WP_156204513.1">
    <property type="nucleotide sequence ID" value="NZ_CP046457.1"/>
</dbReference>
<dbReference type="InterPro" id="IPR038379">
    <property type="entry name" value="SecE_sf"/>
</dbReference>
<dbReference type="Gene3D" id="1.20.5.1030">
    <property type="entry name" value="Preprotein translocase secy subunit"/>
    <property type="match status" value="1"/>
</dbReference>
<dbReference type="AlphaFoldDB" id="A0A6I6DI83"/>
<evidence type="ECO:0000313" key="11">
    <source>
        <dbReference type="Proteomes" id="UP000426444"/>
    </source>
</evidence>
<evidence type="ECO:0000256" key="8">
    <source>
        <dbReference type="ARBA" id="ARBA00023136"/>
    </source>
</evidence>
<evidence type="ECO:0000256" key="7">
    <source>
        <dbReference type="ARBA" id="ARBA00023010"/>
    </source>
</evidence>
<dbReference type="PROSITE" id="PS01067">
    <property type="entry name" value="SECE_SEC61G"/>
    <property type="match status" value="1"/>
</dbReference>
<dbReference type="GO" id="GO:0008320">
    <property type="term" value="F:protein transmembrane transporter activity"/>
    <property type="evidence" value="ECO:0007669"/>
    <property type="project" value="UniProtKB-UniRule"/>
</dbReference>
<comment type="subcellular location">
    <subcellularLocation>
        <location evidence="9">Cell membrane</location>
        <topology evidence="9">Single-pass membrane protein</topology>
    </subcellularLocation>
    <subcellularLocation>
        <location evidence="1">Membrane</location>
    </subcellularLocation>
</comment>
<accession>A0A6I6DI83</accession>
<keyword evidence="6 9" id="KW-1133">Transmembrane helix</keyword>
<organism evidence="10 11">
    <name type="scientific">Candidatus Syntrophocurvum alkaliphilum</name>
    <dbReference type="NCBI Taxonomy" id="2293317"/>
    <lineage>
        <taxon>Bacteria</taxon>
        <taxon>Bacillati</taxon>
        <taxon>Bacillota</taxon>
        <taxon>Clostridia</taxon>
        <taxon>Eubacteriales</taxon>
        <taxon>Syntrophomonadaceae</taxon>
        <taxon>Candidatus Syntrophocurvum</taxon>
    </lineage>
</organism>
<evidence type="ECO:0000256" key="1">
    <source>
        <dbReference type="ARBA" id="ARBA00004370"/>
    </source>
</evidence>
<name>A0A6I6DI83_9FIRM</name>
<evidence type="ECO:0000256" key="9">
    <source>
        <dbReference type="HAMAP-Rule" id="MF_00422"/>
    </source>
</evidence>
<sequence length="80" mass="9220">MAKNNASAKEEKNIQSRFSWLKEFLINVYSELKKVHWPGRPQIIGYTGVVLFAVTLVAIIIWLFDMGLSFVLERLFNAFA</sequence>
<keyword evidence="11" id="KW-1185">Reference proteome</keyword>
<protein>
    <recommendedName>
        <fullName evidence="9">Protein translocase subunit SecE</fullName>
    </recommendedName>
</protein>
<dbReference type="GO" id="GO:0009306">
    <property type="term" value="P:protein secretion"/>
    <property type="evidence" value="ECO:0007669"/>
    <property type="project" value="UniProtKB-UniRule"/>
</dbReference>
<dbReference type="Proteomes" id="UP000426444">
    <property type="component" value="Chromosome"/>
</dbReference>
<dbReference type="OrthoDB" id="9799073at2"/>
<dbReference type="EMBL" id="CP046457">
    <property type="protein sequence ID" value="QGU00763.1"/>
    <property type="molecule type" value="Genomic_DNA"/>
</dbReference>
<dbReference type="PANTHER" id="PTHR33910:SF1">
    <property type="entry name" value="PROTEIN TRANSLOCASE SUBUNIT SECE"/>
    <property type="match status" value="1"/>
</dbReference>
<comment type="similarity">
    <text evidence="9">Belongs to the SecE/SEC61-gamma family.</text>
</comment>
<dbReference type="GO" id="GO:0005886">
    <property type="term" value="C:plasma membrane"/>
    <property type="evidence" value="ECO:0007669"/>
    <property type="project" value="UniProtKB-SubCell"/>
</dbReference>
<keyword evidence="7 9" id="KW-0811">Translocation</keyword>
<evidence type="ECO:0000256" key="4">
    <source>
        <dbReference type="ARBA" id="ARBA00022692"/>
    </source>
</evidence>
<keyword evidence="3 9" id="KW-1003">Cell membrane</keyword>
<keyword evidence="8 9" id="KW-0472">Membrane</keyword>
<dbReference type="InterPro" id="IPR005807">
    <property type="entry name" value="SecE_bac"/>
</dbReference>
<comment type="subunit">
    <text evidence="9">Component of the Sec protein translocase complex. Heterotrimer consisting of SecY, SecE and SecG subunits. The heterotrimers can form oligomers, although 1 heterotrimer is thought to be able to translocate proteins. Interacts with the ribosome. Interacts with SecDF, and other proteins may be involved. Interacts with SecA.</text>
</comment>
<evidence type="ECO:0000256" key="5">
    <source>
        <dbReference type="ARBA" id="ARBA00022927"/>
    </source>
</evidence>
<dbReference type="GO" id="GO:0006605">
    <property type="term" value="P:protein targeting"/>
    <property type="evidence" value="ECO:0007669"/>
    <property type="project" value="UniProtKB-UniRule"/>
</dbReference>
<dbReference type="KEGG" id="salq:SYNTR_2169"/>
<keyword evidence="4 9" id="KW-0812">Transmembrane</keyword>
<feature type="transmembrane region" description="Helical" evidence="9">
    <location>
        <begin position="43"/>
        <end position="64"/>
    </location>
</feature>
<evidence type="ECO:0000313" key="10">
    <source>
        <dbReference type="EMBL" id="QGU00763.1"/>
    </source>
</evidence>
<evidence type="ECO:0000256" key="6">
    <source>
        <dbReference type="ARBA" id="ARBA00022989"/>
    </source>
</evidence>